<dbReference type="AlphaFoldDB" id="A0A8J5LBA4"/>
<comment type="similarity">
    <text evidence="1 4">Belongs to the yippee family.</text>
</comment>
<comment type="caution">
    <text evidence="6">The sequence shown here is derived from an EMBL/GenBank/DDBJ whole genome shotgun (WGS) entry which is preliminary data.</text>
</comment>
<reference evidence="6 7" key="1">
    <citation type="submission" date="2020-08" db="EMBL/GenBank/DDBJ databases">
        <title>Plant Genome Project.</title>
        <authorList>
            <person name="Zhang R.-G."/>
        </authorList>
    </citation>
    <scope>NUCLEOTIDE SEQUENCE [LARGE SCALE GENOMIC DNA]</scope>
    <source>
        <tissue evidence="6">Rhizome</tissue>
    </source>
</reference>
<dbReference type="Pfam" id="PF03226">
    <property type="entry name" value="Yippee-Mis18"/>
    <property type="match status" value="1"/>
</dbReference>
<dbReference type="InterPro" id="IPR034751">
    <property type="entry name" value="Yippee"/>
</dbReference>
<evidence type="ECO:0000313" key="6">
    <source>
        <dbReference type="EMBL" id="KAG6511904.1"/>
    </source>
</evidence>
<evidence type="ECO:0000256" key="1">
    <source>
        <dbReference type="ARBA" id="ARBA00005613"/>
    </source>
</evidence>
<dbReference type="GO" id="GO:0046872">
    <property type="term" value="F:metal ion binding"/>
    <property type="evidence" value="ECO:0007669"/>
    <property type="project" value="UniProtKB-KW"/>
</dbReference>
<evidence type="ECO:0000313" key="7">
    <source>
        <dbReference type="Proteomes" id="UP000734854"/>
    </source>
</evidence>
<evidence type="ECO:0000256" key="4">
    <source>
        <dbReference type="RuleBase" id="RU110713"/>
    </source>
</evidence>
<organism evidence="6 7">
    <name type="scientific">Zingiber officinale</name>
    <name type="common">Ginger</name>
    <name type="synonym">Amomum zingiber</name>
    <dbReference type="NCBI Taxonomy" id="94328"/>
    <lineage>
        <taxon>Eukaryota</taxon>
        <taxon>Viridiplantae</taxon>
        <taxon>Streptophyta</taxon>
        <taxon>Embryophyta</taxon>
        <taxon>Tracheophyta</taxon>
        <taxon>Spermatophyta</taxon>
        <taxon>Magnoliopsida</taxon>
        <taxon>Liliopsida</taxon>
        <taxon>Zingiberales</taxon>
        <taxon>Zingiberaceae</taxon>
        <taxon>Zingiber</taxon>
    </lineage>
</organism>
<protein>
    <recommendedName>
        <fullName evidence="4">Protein yippee-like</fullName>
    </recommendedName>
</protein>
<evidence type="ECO:0000256" key="3">
    <source>
        <dbReference type="ARBA" id="ARBA00022833"/>
    </source>
</evidence>
<dbReference type="Proteomes" id="UP000734854">
    <property type="component" value="Unassembled WGS sequence"/>
</dbReference>
<dbReference type="PROSITE" id="PS51792">
    <property type="entry name" value="YIPPEE"/>
    <property type="match status" value="1"/>
</dbReference>
<keyword evidence="3" id="KW-0862">Zinc</keyword>
<keyword evidence="7" id="KW-1185">Reference proteome</keyword>
<sequence>MVASLMLALKSPPSATRVVLLEAKPSSPRAKNPSPSIADMGRLISSRRSNVVNCLYHLLKIFFIFRIVDTVQLFGIFNQPFTLFLNSVNVTAGTKEERMMLTGLHTVSDIFCVGCGSNLGWNYISAHEKNQKYKEGKFVLERYC</sequence>
<dbReference type="EMBL" id="JACMSC010000008">
    <property type="protein sequence ID" value="KAG6511904.1"/>
    <property type="molecule type" value="Genomic_DNA"/>
</dbReference>
<dbReference type="InterPro" id="IPR004910">
    <property type="entry name" value="Yippee/Mis18/Cereblon"/>
</dbReference>
<evidence type="ECO:0000259" key="5">
    <source>
        <dbReference type="PROSITE" id="PS51792"/>
    </source>
</evidence>
<keyword evidence="2" id="KW-0479">Metal-binding</keyword>
<accession>A0A8J5LBA4</accession>
<gene>
    <name evidence="6" type="ORF">ZIOFF_029983</name>
</gene>
<name>A0A8J5LBA4_ZINOF</name>
<dbReference type="InterPro" id="IPR039058">
    <property type="entry name" value="Yippee_fam"/>
</dbReference>
<dbReference type="PANTHER" id="PTHR13848">
    <property type="entry name" value="PROTEIN YIPPEE-LIKE CG15309-RELATED"/>
    <property type="match status" value="1"/>
</dbReference>
<feature type="domain" description="Yippee" evidence="5">
    <location>
        <begin position="47"/>
        <end position="144"/>
    </location>
</feature>
<proteinExistence type="inferred from homology"/>
<evidence type="ECO:0000256" key="2">
    <source>
        <dbReference type="ARBA" id="ARBA00022723"/>
    </source>
</evidence>